<dbReference type="OrthoDB" id="5383818at2759"/>
<keyword evidence="2" id="KW-0732">Signal</keyword>
<dbReference type="Proteomes" id="UP000807353">
    <property type="component" value="Unassembled WGS sequence"/>
</dbReference>
<dbReference type="AlphaFoldDB" id="A0A9P5YHX5"/>
<feature type="signal peptide" evidence="2">
    <location>
        <begin position="1"/>
        <end position="17"/>
    </location>
</feature>
<feature type="chain" id="PRO_5040192803" description="Ricin B lectin domain-containing protein" evidence="2">
    <location>
        <begin position="18"/>
        <end position="482"/>
    </location>
</feature>
<dbReference type="InterPro" id="IPR035992">
    <property type="entry name" value="Ricin_B-like_lectins"/>
</dbReference>
<protein>
    <recommendedName>
        <fullName evidence="5">Ricin B lectin domain-containing protein</fullName>
    </recommendedName>
</protein>
<evidence type="ECO:0008006" key="5">
    <source>
        <dbReference type="Google" id="ProtNLM"/>
    </source>
</evidence>
<reference evidence="3" key="1">
    <citation type="submission" date="2020-11" db="EMBL/GenBank/DDBJ databases">
        <authorList>
            <consortium name="DOE Joint Genome Institute"/>
            <person name="Ahrendt S."/>
            <person name="Riley R."/>
            <person name="Andreopoulos W."/>
            <person name="Labutti K."/>
            <person name="Pangilinan J."/>
            <person name="Ruiz-Duenas F.J."/>
            <person name="Barrasa J.M."/>
            <person name="Sanchez-Garcia M."/>
            <person name="Camarero S."/>
            <person name="Miyauchi S."/>
            <person name="Serrano A."/>
            <person name="Linde D."/>
            <person name="Babiker R."/>
            <person name="Drula E."/>
            <person name="Ayuso-Fernandez I."/>
            <person name="Pacheco R."/>
            <person name="Padilla G."/>
            <person name="Ferreira P."/>
            <person name="Barriuso J."/>
            <person name="Kellner H."/>
            <person name="Castanera R."/>
            <person name="Alfaro M."/>
            <person name="Ramirez L."/>
            <person name="Pisabarro A.G."/>
            <person name="Kuo A."/>
            <person name="Tritt A."/>
            <person name="Lipzen A."/>
            <person name="He G."/>
            <person name="Yan M."/>
            <person name="Ng V."/>
            <person name="Cullen D."/>
            <person name="Martin F."/>
            <person name="Rosso M.-N."/>
            <person name="Henrissat B."/>
            <person name="Hibbett D."/>
            <person name="Martinez A.T."/>
            <person name="Grigoriev I.V."/>
        </authorList>
    </citation>
    <scope>NUCLEOTIDE SEQUENCE</scope>
    <source>
        <strain evidence="3">CBS 247.69</strain>
    </source>
</reference>
<feature type="compositionally biased region" description="Pro residues" evidence="1">
    <location>
        <begin position="229"/>
        <end position="254"/>
    </location>
</feature>
<name>A0A9P5YHX5_9AGAR</name>
<evidence type="ECO:0000313" key="3">
    <source>
        <dbReference type="EMBL" id="KAF9469317.1"/>
    </source>
</evidence>
<evidence type="ECO:0000256" key="1">
    <source>
        <dbReference type="SAM" id="MobiDB-lite"/>
    </source>
</evidence>
<gene>
    <name evidence="3" type="ORF">BDZ94DRAFT_1244194</name>
</gene>
<comment type="caution">
    <text evidence="3">The sequence shown here is derived from an EMBL/GenBank/DDBJ whole genome shotgun (WGS) entry which is preliminary data.</text>
</comment>
<evidence type="ECO:0000256" key="2">
    <source>
        <dbReference type="SAM" id="SignalP"/>
    </source>
</evidence>
<dbReference type="PROSITE" id="PS50231">
    <property type="entry name" value="RICIN_B_LECTIN"/>
    <property type="match status" value="2"/>
</dbReference>
<accession>A0A9P5YHX5</accession>
<organism evidence="3 4">
    <name type="scientific">Collybia nuda</name>
    <dbReference type="NCBI Taxonomy" id="64659"/>
    <lineage>
        <taxon>Eukaryota</taxon>
        <taxon>Fungi</taxon>
        <taxon>Dikarya</taxon>
        <taxon>Basidiomycota</taxon>
        <taxon>Agaricomycotina</taxon>
        <taxon>Agaricomycetes</taxon>
        <taxon>Agaricomycetidae</taxon>
        <taxon>Agaricales</taxon>
        <taxon>Tricholomatineae</taxon>
        <taxon>Clitocybaceae</taxon>
        <taxon>Collybia</taxon>
    </lineage>
</organism>
<dbReference type="EMBL" id="MU150230">
    <property type="protein sequence ID" value="KAF9469317.1"/>
    <property type="molecule type" value="Genomic_DNA"/>
</dbReference>
<dbReference type="SUPFAM" id="SSF50370">
    <property type="entry name" value="Ricin B-like lectins"/>
    <property type="match status" value="1"/>
</dbReference>
<sequence length="482" mass="50445">MLSFPIILLSLSLCAMGAPLPVQRFQSRQTVEPFVLPVPAEGPGPLFDSTAVRAATGSQIWNSASPDICFDVSDFRAGDFRFNLVPLALKKCDSSVDGQKFDLITKGAHNNVQDGSRTLIVSSQQFTCVDRRGNKNDRNRPGLFACGGRAVGDGETTADQQFFFDSNASLSGGIGFPIVQNSVNNGVGPGNLCLTLNADGFVSNTPCSPPLFTPEQTWYAGNGSGAPVPTSPIPAPSPASVPAPPISVPAPAPTSPSATGPEPFTLPVPAEGPGPVFDATAVRVATGSQIRNAASPDTCFDVSDFRSGDFRFNLVPLALKKCDSSIDGQKFDLITKGEHNNVQDGSRTLIVSSQQFTCIDRRGNKNDRNRPGLFACGGRAAGDGETTSDQQFFFDSKASLSGGIGFPIVQNSVNNGFGPGNQCLTLNADGFVSNSPCAPPFFTLEQTWFVGNSAEPAPLVEAPSPATVTVTVTADCSAPTTR</sequence>
<feature type="region of interest" description="Disordered" evidence="1">
    <location>
        <begin position="218"/>
        <end position="272"/>
    </location>
</feature>
<keyword evidence="4" id="KW-1185">Reference proteome</keyword>
<proteinExistence type="predicted"/>
<evidence type="ECO:0000313" key="4">
    <source>
        <dbReference type="Proteomes" id="UP000807353"/>
    </source>
</evidence>